<dbReference type="GO" id="GO:0005789">
    <property type="term" value="C:endoplasmic reticulum membrane"/>
    <property type="evidence" value="ECO:0007669"/>
    <property type="project" value="UniProtKB-SubCell"/>
</dbReference>
<evidence type="ECO:0000256" key="4">
    <source>
        <dbReference type="ARBA" id="ARBA00022824"/>
    </source>
</evidence>
<keyword evidence="3" id="KW-0732">Signal</keyword>
<dbReference type="SUPFAM" id="SSF52833">
    <property type="entry name" value="Thioredoxin-like"/>
    <property type="match status" value="1"/>
</dbReference>
<evidence type="ECO:0000256" key="5">
    <source>
        <dbReference type="ARBA" id="ARBA00022982"/>
    </source>
</evidence>
<keyword evidence="12" id="KW-1185">Reference proteome</keyword>
<dbReference type="PROSITE" id="PS51352">
    <property type="entry name" value="THIOREDOXIN_2"/>
    <property type="match status" value="1"/>
</dbReference>
<dbReference type="Pfam" id="PF00085">
    <property type="entry name" value="Thioredoxin"/>
    <property type="match status" value="1"/>
</dbReference>
<keyword evidence="7" id="KW-1015">Disulfide bond</keyword>
<protein>
    <submittedName>
        <fullName evidence="11">Thioredoxin domain-containing protein</fullName>
    </submittedName>
</protein>
<evidence type="ECO:0000256" key="1">
    <source>
        <dbReference type="ARBA" id="ARBA00004389"/>
    </source>
</evidence>
<keyword evidence="8" id="KW-0676">Redox-active center</keyword>
<evidence type="ECO:0000256" key="6">
    <source>
        <dbReference type="ARBA" id="ARBA00022989"/>
    </source>
</evidence>
<dbReference type="AlphaFoldDB" id="A0AAD8YD81"/>
<dbReference type="InterPro" id="IPR052454">
    <property type="entry name" value="TMX_domain-containing"/>
</dbReference>
<evidence type="ECO:0000256" key="7">
    <source>
        <dbReference type="ARBA" id="ARBA00023157"/>
    </source>
</evidence>
<dbReference type="InterPro" id="IPR036249">
    <property type="entry name" value="Thioredoxin-like_sf"/>
</dbReference>
<keyword evidence="4" id="KW-0256">Endoplasmic reticulum</keyword>
<name>A0AAD8YD81_9STRA</name>
<dbReference type="InterPro" id="IPR013766">
    <property type="entry name" value="Thioredoxin_domain"/>
</dbReference>
<dbReference type="EMBL" id="JATAAI010000010">
    <property type="protein sequence ID" value="KAK1742880.1"/>
    <property type="molecule type" value="Genomic_DNA"/>
</dbReference>
<dbReference type="GO" id="GO:0015036">
    <property type="term" value="F:disulfide oxidoreductase activity"/>
    <property type="evidence" value="ECO:0007669"/>
    <property type="project" value="TreeGrafter"/>
</dbReference>
<keyword evidence="9" id="KW-0812">Transmembrane</keyword>
<feature type="domain" description="Thioredoxin" evidence="10">
    <location>
        <begin position="42"/>
        <end position="168"/>
    </location>
</feature>
<evidence type="ECO:0000259" key="10">
    <source>
        <dbReference type="PROSITE" id="PS51352"/>
    </source>
</evidence>
<keyword evidence="9" id="KW-0472">Membrane</keyword>
<dbReference type="Proteomes" id="UP001224775">
    <property type="component" value="Unassembled WGS sequence"/>
</dbReference>
<keyword evidence="5" id="KW-0249">Electron transport</keyword>
<evidence type="ECO:0000256" key="2">
    <source>
        <dbReference type="ARBA" id="ARBA00022448"/>
    </source>
</evidence>
<dbReference type="CDD" id="cd02961">
    <property type="entry name" value="PDI_a_family"/>
    <property type="match status" value="1"/>
</dbReference>
<comment type="subcellular location">
    <subcellularLocation>
        <location evidence="1">Endoplasmic reticulum membrane</location>
        <topology evidence="1">Single-pass membrane protein</topology>
    </subcellularLocation>
</comment>
<comment type="caution">
    <text evidence="11">The sequence shown here is derived from an EMBL/GenBank/DDBJ whole genome shotgun (WGS) entry which is preliminary data.</text>
</comment>
<sequence>MVPSILNASATMKTKIHSLPLLRRMTFASFLIATILLSWNNWAGIQFVHAAAAPEKAEGVIQLTAKNFDKSLSDGNAWLIEFYAPWCSHCTRFAPAYEAVAKQLHSEKNNKHNVKVAKIDGAAERALSSRFSVKGFPTFFLVNGWTVREYAGNRSQENLVKFATETYEEVEAMPFLFGPFGPMGQLRSFLMRSGAWVVGLYENLTETRGLKPLIAMAVLCFGGIVVGLIMIVVLGVFMMSKMKQD</sequence>
<dbReference type="PANTHER" id="PTHR46107:SF3">
    <property type="entry name" value="THIOREDOXIN DOMAIN-CONTAINING PROTEIN"/>
    <property type="match status" value="1"/>
</dbReference>
<evidence type="ECO:0000256" key="8">
    <source>
        <dbReference type="ARBA" id="ARBA00023284"/>
    </source>
</evidence>
<feature type="transmembrane region" description="Helical" evidence="9">
    <location>
        <begin position="213"/>
        <end position="237"/>
    </location>
</feature>
<dbReference type="Gene3D" id="3.40.30.10">
    <property type="entry name" value="Glutaredoxin"/>
    <property type="match status" value="1"/>
</dbReference>
<organism evidence="11 12">
    <name type="scientific">Skeletonema marinoi</name>
    <dbReference type="NCBI Taxonomy" id="267567"/>
    <lineage>
        <taxon>Eukaryota</taxon>
        <taxon>Sar</taxon>
        <taxon>Stramenopiles</taxon>
        <taxon>Ochrophyta</taxon>
        <taxon>Bacillariophyta</taxon>
        <taxon>Coscinodiscophyceae</taxon>
        <taxon>Thalassiosirophycidae</taxon>
        <taxon>Thalassiosirales</taxon>
        <taxon>Skeletonemataceae</taxon>
        <taxon>Skeletonema</taxon>
        <taxon>Skeletonema marinoi-dohrnii complex</taxon>
    </lineage>
</organism>
<keyword evidence="2" id="KW-0813">Transport</keyword>
<evidence type="ECO:0000256" key="3">
    <source>
        <dbReference type="ARBA" id="ARBA00022729"/>
    </source>
</evidence>
<dbReference type="PANTHER" id="PTHR46107">
    <property type="entry name" value="DUMPY: SHORTER THAN WILD-TYPE"/>
    <property type="match status" value="1"/>
</dbReference>
<gene>
    <name evidence="11" type="ORF">QTG54_006477</name>
</gene>
<keyword evidence="6 9" id="KW-1133">Transmembrane helix</keyword>
<proteinExistence type="predicted"/>
<accession>A0AAD8YD81</accession>
<evidence type="ECO:0000313" key="11">
    <source>
        <dbReference type="EMBL" id="KAK1742880.1"/>
    </source>
</evidence>
<evidence type="ECO:0000256" key="9">
    <source>
        <dbReference type="SAM" id="Phobius"/>
    </source>
</evidence>
<evidence type="ECO:0000313" key="12">
    <source>
        <dbReference type="Proteomes" id="UP001224775"/>
    </source>
</evidence>
<reference evidence="11" key="1">
    <citation type="submission" date="2023-06" db="EMBL/GenBank/DDBJ databases">
        <title>Survivors Of The Sea: Transcriptome response of Skeletonema marinoi to long-term dormancy.</title>
        <authorList>
            <person name="Pinder M.I.M."/>
            <person name="Kourtchenko O."/>
            <person name="Robertson E.K."/>
            <person name="Larsson T."/>
            <person name="Maumus F."/>
            <person name="Osuna-Cruz C.M."/>
            <person name="Vancaester E."/>
            <person name="Stenow R."/>
            <person name="Vandepoele K."/>
            <person name="Ploug H."/>
            <person name="Bruchert V."/>
            <person name="Godhe A."/>
            <person name="Topel M."/>
        </authorList>
    </citation>
    <scope>NUCLEOTIDE SEQUENCE</scope>
    <source>
        <strain evidence="11">R05AC</strain>
    </source>
</reference>